<evidence type="ECO:0000256" key="3">
    <source>
        <dbReference type="ARBA" id="ARBA00022763"/>
    </source>
</evidence>
<comment type="catalytic activity">
    <reaction evidence="13">
        <text>ATP + H2O = ADP + phosphate + H(+)</text>
        <dbReference type="Rhea" id="RHEA:13065"/>
        <dbReference type="ChEBI" id="CHEBI:15377"/>
        <dbReference type="ChEBI" id="CHEBI:15378"/>
        <dbReference type="ChEBI" id="CHEBI:30616"/>
        <dbReference type="ChEBI" id="CHEBI:43474"/>
        <dbReference type="ChEBI" id="CHEBI:456216"/>
        <dbReference type="EC" id="5.6.2.4"/>
    </reaction>
</comment>
<comment type="catalytic activity">
    <reaction evidence="11">
        <text>Couples ATP hydrolysis with the unwinding of duplex DNA by translocating in the 3'-5' direction.</text>
        <dbReference type="EC" id="5.6.2.4"/>
    </reaction>
</comment>
<reference evidence="17" key="1">
    <citation type="submission" date="2020-01" db="EMBL/GenBank/DDBJ databases">
        <authorList>
            <person name="Rat A."/>
        </authorList>
    </citation>
    <scope>NUCLEOTIDE SEQUENCE</scope>
    <source>
        <strain evidence="17">LMG 31161</strain>
    </source>
</reference>
<dbReference type="InterPro" id="IPR011604">
    <property type="entry name" value="PDDEXK-like_dom_sf"/>
</dbReference>
<dbReference type="SUPFAM" id="SSF52540">
    <property type="entry name" value="P-loop containing nucleoside triphosphate hydrolases"/>
    <property type="match status" value="1"/>
</dbReference>
<organism evidence="17 20">
    <name type="scientific">Neoroseomonas oryzicola</name>
    <dbReference type="NCBI Taxonomy" id="535904"/>
    <lineage>
        <taxon>Bacteria</taxon>
        <taxon>Pseudomonadati</taxon>
        <taxon>Pseudomonadota</taxon>
        <taxon>Alphaproteobacteria</taxon>
        <taxon>Acetobacterales</taxon>
        <taxon>Acetobacteraceae</taxon>
        <taxon>Neoroseomonas</taxon>
    </lineage>
</organism>
<dbReference type="InterPro" id="IPR038726">
    <property type="entry name" value="PDDEXK_AddAB-type"/>
</dbReference>
<keyword evidence="19" id="KW-1185">Reference proteome</keyword>
<comment type="caution">
    <text evidence="17">The sequence shown here is derived from an EMBL/GenBank/DDBJ whole genome shotgun (WGS) entry which is preliminary data.</text>
</comment>
<keyword evidence="10" id="KW-0413">Isomerase</keyword>
<dbReference type="Pfam" id="PF13361">
    <property type="entry name" value="UvrD_C"/>
    <property type="match status" value="2"/>
</dbReference>
<keyword evidence="2 14" id="KW-0547">Nucleotide-binding</keyword>
<evidence type="ECO:0000313" key="18">
    <source>
        <dbReference type="EMBL" id="NKE20167.1"/>
    </source>
</evidence>
<evidence type="ECO:0000256" key="10">
    <source>
        <dbReference type="ARBA" id="ARBA00023235"/>
    </source>
</evidence>
<evidence type="ECO:0000256" key="8">
    <source>
        <dbReference type="ARBA" id="ARBA00023125"/>
    </source>
</evidence>
<dbReference type="Proteomes" id="UP000746741">
    <property type="component" value="Unassembled WGS sequence"/>
</dbReference>
<reference evidence="18 19" key="2">
    <citation type="submission" date="2020-02" db="EMBL/GenBank/DDBJ databases">
        <authorList>
            <person name="Sun Q."/>
            <person name="Inoue M."/>
        </authorList>
    </citation>
    <scope>NUCLEOTIDE SEQUENCE [LARGE SCALE GENOMIC DNA]</scope>
    <source>
        <strain evidence="18 19">KCTC 22478</strain>
    </source>
</reference>
<dbReference type="Pfam" id="PF12705">
    <property type="entry name" value="PDDEXK_1"/>
    <property type="match status" value="1"/>
</dbReference>
<evidence type="ECO:0000259" key="16">
    <source>
        <dbReference type="PROSITE" id="PS51217"/>
    </source>
</evidence>
<keyword evidence="3" id="KW-0227">DNA damage</keyword>
<evidence type="ECO:0000256" key="5">
    <source>
        <dbReference type="ARBA" id="ARBA00022806"/>
    </source>
</evidence>
<feature type="domain" description="UvrD-like helicase C-terminal" evidence="16">
    <location>
        <begin position="490"/>
        <end position="789"/>
    </location>
</feature>
<evidence type="ECO:0000256" key="1">
    <source>
        <dbReference type="ARBA" id="ARBA00022722"/>
    </source>
</evidence>
<evidence type="ECO:0000313" key="17">
    <source>
        <dbReference type="EMBL" id="MBR0661666.1"/>
    </source>
</evidence>
<dbReference type="GO" id="GO:0000725">
    <property type="term" value="P:recombinational repair"/>
    <property type="evidence" value="ECO:0007669"/>
    <property type="project" value="TreeGrafter"/>
</dbReference>
<evidence type="ECO:0000256" key="2">
    <source>
        <dbReference type="ARBA" id="ARBA00022741"/>
    </source>
</evidence>
<evidence type="ECO:0000313" key="20">
    <source>
        <dbReference type="Proteomes" id="UP001138708"/>
    </source>
</evidence>
<dbReference type="InterPro" id="IPR014016">
    <property type="entry name" value="UvrD-like_ATP-bd"/>
</dbReference>
<evidence type="ECO:0000256" key="6">
    <source>
        <dbReference type="ARBA" id="ARBA00022839"/>
    </source>
</evidence>
<accession>A0A9X9WMV6</accession>
<dbReference type="PANTHER" id="PTHR11070">
    <property type="entry name" value="UVRD / RECB / PCRA DNA HELICASE FAMILY MEMBER"/>
    <property type="match status" value="1"/>
</dbReference>
<dbReference type="InterPro" id="IPR000212">
    <property type="entry name" value="DNA_helicase_UvrD/REP"/>
</dbReference>
<dbReference type="GO" id="GO:0004527">
    <property type="term" value="F:exonuclease activity"/>
    <property type="evidence" value="ECO:0007669"/>
    <property type="project" value="UniProtKB-KW"/>
</dbReference>
<keyword evidence="5 14" id="KW-0347">Helicase</keyword>
<keyword evidence="6" id="KW-0269">Exonuclease</keyword>
<feature type="domain" description="UvrD-like helicase ATP-binding" evidence="15">
    <location>
        <begin position="12"/>
        <end position="489"/>
    </location>
</feature>
<dbReference type="GO" id="GO:0009338">
    <property type="term" value="C:exodeoxyribonuclease V complex"/>
    <property type="evidence" value="ECO:0007669"/>
    <property type="project" value="TreeGrafter"/>
</dbReference>
<dbReference type="EC" id="5.6.2.4" evidence="12"/>
<dbReference type="EMBL" id="JAAEDK010000060">
    <property type="protein sequence ID" value="MBR0661666.1"/>
    <property type="molecule type" value="Genomic_DNA"/>
</dbReference>
<evidence type="ECO:0000256" key="9">
    <source>
        <dbReference type="ARBA" id="ARBA00023204"/>
    </source>
</evidence>
<evidence type="ECO:0000256" key="13">
    <source>
        <dbReference type="ARBA" id="ARBA00048988"/>
    </source>
</evidence>
<feature type="binding site" evidence="14">
    <location>
        <begin position="33"/>
        <end position="40"/>
    </location>
    <ligand>
        <name>ATP</name>
        <dbReference type="ChEBI" id="CHEBI:30616"/>
    </ligand>
</feature>
<keyword evidence="8" id="KW-0238">DNA-binding</keyword>
<dbReference type="Pfam" id="PF00580">
    <property type="entry name" value="UvrD-helicase"/>
    <property type="match status" value="1"/>
</dbReference>
<dbReference type="InterPro" id="IPR014017">
    <property type="entry name" value="DNA_helicase_UvrD-like_C"/>
</dbReference>
<dbReference type="PANTHER" id="PTHR11070:SF23">
    <property type="entry name" value="RECBCD ENZYME SUBUNIT RECB"/>
    <property type="match status" value="1"/>
</dbReference>
<evidence type="ECO:0000256" key="11">
    <source>
        <dbReference type="ARBA" id="ARBA00034617"/>
    </source>
</evidence>
<gene>
    <name evidence="18" type="ORF">GWK15_24645</name>
    <name evidence="17" type="ORF">GXW75_20595</name>
</gene>
<dbReference type="GO" id="GO:0005829">
    <property type="term" value="C:cytosol"/>
    <property type="evidence" value="ECO:0007669"/>
    <property type="project" value="TreeGrafter"/>
</dbReference>
<dbReference type="PROSITE" id="PS51198">
    <property type="entry name" value="UVRD_HELICASE_ATP_BIND"/>
    <property type="match status" value="1"/>
</dbReference>
<name>A0A9X9WMV6_9PROT</name>
<evidence type="ECO:0000256" key="4">
    <source>
        <dbReference type="ARBA" id="ARBA00022801"/>
    </source>
</evidence>
<dbReference type="AlphaFoldDB" id="A0A9X9WMV6"/>
<evidence type="ECO:0000259" key="15">
    <source>
        <dbReference type="PROSITE" id="PS51198"/>
    </source>
</evidence>
<sequence>MTVVSATPPAPTPDAQARHTALTDLGRCLLLQAGAGSGKTSVLAGRVVRMLASGEPPSSIAAISFTELSAAELRERISKFAREALAGSVPQEIEQAFPTGLSAAERENLERACEKLDELACTTIHGFCRLLLTPYPVEAGIDPGAAMLDQAEADLLLEGVCERWLRERLSRAPDATDIFVDVWLKRPDEVANLLDGLVKLMLRHRGATVATCPTPIGAAQVDILRSALGRLQSFRGADFPGWAPDELRDAIDDLVAVMGVLPPPGATEAELLAWGLGLRPPESCATENGFKADPKLKNSKAAWEAARKAAGETKAAGERMVGLVSEALKPVRAAYERVPLLAAERMLHLLAGEATSLVLEYQGEKRRSAALDFGDLLEKAKELLAQHDDVRQALGERYSRVLVDEFQDTDFEQVEVFWRLCGAPPPGNPSAPWETWPLRPGALFLVGDPQQAIYRFRGADLEVFKQVRDIMRAADPEAVVSITRNFRSRPEILTWVNERFEVPLGAPGQCEFQALDAAQATVLSTPGVAAIDFLDGDGASGTRDGEAAAVAEFVANAIGSLDVRDKDGKQTRKCRAGDIALLVPTGTDLWRYERALEERDIQVAAQAGKGFFRRQEVQDLIALTRTIADERDRLALGALLRGPLVGLTDEQLLDAVASLPPGENGHAPMLSLRMELPATADPVLKSRLEILADLAKRKGSMTPHLLLCRAVEEMGVRAVLRQRGGRVAERALANVDLFLEMTRAYEVRGLKAFSDAMRRAWEDGEKELDGRPDADENSVTLITMHSAKGLEWPVVIPVNGGTLLKRDVSMAYDGRTRTIHASVFSLKTDACQLAFDEERRQVEFERQRLWYVATTRARDLLVIPRVPGAATAKNTWWSLITFQLDALPALDRVGPGVLPAPSETLNGQDLATWREEAARIRASIPRFERTIPHLPTESGETVAPPTVLLDPDFPAPPTLARGGLRRGLVMHKLMEEVLTGETPDDQAALASRCAELNAQLPDGLGPEADPAETARLVVATLNLPEVREVRSRLAPEWPVASVSPFDEYENIIMGVADAVVPEEGGPPSLVVDWKSDLDPSEDVVQGYVSQLREYLRATGARAGMLVFMSRGAAVHVDGPPLVGAVAAA</sequence>
<reference evidence="17" key="3">
    <citation type="journal article" date="2021" name="Syst. Appl. Microbiol.">
        <title>Roseomonas hellenica sp. nov., isolated from roots of wild-growing Alkanna tinctoria.</title>
        <authorList>
            <person name="Rat A."/>
            <person name="Naranjo H.D."/>
            <person name="Lebbe L."/>
            <person name="Cnockaert M."/>
            <person name="Krigas N."/>
            <person name="Grigoriadou K."/>
            <person name="Maloupa E."/>
            <person name="Willems A."/>
        </authorList>
    </citation>
    <scope>NUCLEOTIDE SEQUENCE</scope>
    <source>
        <strain evidence="17">LMG 31161</strain>
    </source>
</reference>
<keyword evidence="9" id="KW-0234">DNA repair</keyword>
<dbReference type="Gene3D" id="3.90.320.10">
    <property type="match status" value="1"/>
</dbReference>
<protein>
    <recommendedName>
        <fullName evidence="12">DNA 3'-5' helicase</fullName>
        <ecNumber evidence="12">5.6.2.4</ecNumber>
    </recommendedName>
</protein>
<dbReference type="Proteomes" id="UP001138708">
    <property type="component" value="Unassembled WGS sequence"/>
</dbReference>
<keyword evidence="1" id="KW-0540">Nuclease</keyword>
<dbReference type="GO" id="GO:0005524">
    <property type="term" value="F:ATP binding"/>
    <property type="evidence" value="ECO:0007669"/>
    <property type="project" value="UniProtKB-UniRule"/>
</dbReference>
<proteinExistence type="predicted"/>
<keyword evidence="7 14" id="KW-0067">ATP-binding</keyword>
<evidence type="ECO:0000256" key="12">
    <source>
        <dbReference type="ARBA" id="ARBA00034808"/>
    </source>
</evidence>
<evidence type="ECO:0000256" key="14">
    <source>
        <dbReference type="PROSITE-ProRule" id="PRU00560"/>
    </source>
</evidence>
<keyword evidence="4 14" id="KW-0378">Hydrolase</keyword>
<dbReference type="RefSeq" id="WP_168044101.1">
    <property type="nucleotide sequence ID" value="NZ_JAAEDK010000060.1"/>
</dbReference>
<dbReference type="InterPro" id="IPR027417">
    <property type="entry name" value="P-loop_NTPase"/>
</dbReference>
<dbReference type="GO" id="GO:0003677">
    <property type="term" value="F:DNA binding"/>
    <property type="evidence" value="ECO:0007669"/>
    <property type="project" value="UniProtKB-KW"/>
</dbReference>
<dbReference type="EMBL" id="JAAVUP010000021">
    <property type="protein sequence ID" value="NKE20167.1"/>
    <property type="molecule type" value="Genomic_DNA"/>
</dbReference>
<evidence type="ECO:0000256" key="7">
    <source>
        <dbReference type="ARBA" id="ARBA00022840"/>
    </source>
</evidence>
<dbReference type="Gene3D" id="3.40.50.300">
    <property type="entry name" value="P-loop containing nucleotide triphosphate hydrolases"/>
    <property type="match status" value="4"/>
</dbReference>
<evidence type="ECO:0000313" key="19">
    <source>
        <dbReference type="Proteomes" id="UP000746741"/>
    </source>
</evidence>
<dbReference type="PROSITE" id="PS51217">
    <property type="entry name" value="UVRD_HELICASE_CTER"/>
    <property type="match status" value="1"/>
</dbReference>
<dbReference type="GO" id="GO:0043138">
    <property type="term" value="F:3'-5' DNA helicase activity"/>
    <property type="evidence" value="ECO:0007669"/>
    <property type="project" value="UniProtKB-EC"/>
</dbReference>